<sequence>MFKGVLVGFGIMLASLVIPVVHYVAAPLSPFVAGFIGSGIANINQDGIIKFGGLMAGLMFIPAVVVLIIKFVFGVDEIIRIPTTWWMIVVVALIPYTWFGATVGALGGYMIRRNQDIKPDNLHVDN</sequence>
<evidence type="ECO:0000256" key="1">
    <source>
        <dbReference type="SAM" id="Phobius"/>
    </source>
</evidence>
<keyword evidence="1" id="KW-0812">Transmembrane</keyword>
<feature type="transmembrane region" description="Helical" evidence="1">
    <location>
        <begin position="6"/>
        <end position="36"/>
    </location>
</feature>
<evidence type="ECO:0000313" key="2">
    <source>
        <dbReference type="EMBL" id="SVA13308.1"/>
    </source>
</evidence>
<feature type="transmembrane region" description="Helical" evidence="1">
    <location>
        <begin position="48"/>
        <end position="73"/>
    </location>
</feature>
<protein>
    <submittedName>
        <fullName evidence="2">Uncharacterized protein</fullName>
    </submittedName>
</protein>
<accession>A0A381TCJ4</accession>
<name>A0A381TCJ4_9ZZZZ</name>
<keyword evidence="1" id="KW-0472">Membrane</keyword>
<keyword evidence="1" id="KW-1133">Transmembrane helix</keyword>
<reference evidence="2" key="1">
    <citation type="submission" date="2018-05" db="EMBL/GenBank/DDBJ databases">
        <authorList>
            <person name="Lanie J.A."/>
            <person name="Ng W.-L."/>
            <person name="Kazmierczak K.M."/>
            <person name="Andrzejewski T.M."/>
            <person name="Davidsen T.M."/>
            <person name="Wayne K.J."/>
            <person name="Tettelin H."/>
            <person name="Glass J.I."/>
            <person name="Rusch D."/>
            <person name="Podicherti R."/>
            <person name="Tsui H.-C.T."/>
            <person name="Winkler M.E."/>
        </authorList>
    </citation>
    <scope>NUCLEOTIDE SEQUENCE</scope>
</reference>
<dbReference type="EMBL" id="UINC01004300">
    <property type="protein sequence ID" value="SVA13308.1"/>
    <property type="molecule type" value="Genomic_DNA"/>
</dbReference>
<organism evidence="2">
    <name type="scientific">marine metagenome</name>
    <dbReference type="NCBI Taxonomy" id="408172"/>
    <lineage>
        <taxon>unclassified sequences</taxon>
        <taxon>metagenomes</taxon>
        <taxon>ecological metagenomes</taxon>
    </lineage>
</organism>
<gene>
    <name evidence="2" type="ORF">METZ01_LOCUS66162</name>
</gene>
<dbReference type="AlphaFoldDB" id="A0A381TCJ4"/>
<feature type="transmembrane region" description="Helical" evidence="1">
    <location>
        <begin position="85"/>
        <end position="111"/>
    </location>
</feature>
<proteinExistence type="predicted"/>